<dbReference type="PANTHER" id="PTHR43777:SF1">
    <property type="entry name" value="MOLYBDENUM COFACTOR CYTIDYLYLTRANSFERASE"/>
    <property type="match status" value="1"/>
</dbReference>
<dbReference type="Gene3D" id="3.90.550.10">
    <property type="entry name" value="Spore Coat Polysaccharide Biosynthesis Protein SpsA, Chain A"/>
    <property type="match status" value="1"/>
</dbReference>
<evidence type="ECO:0000313" key="2">
    <source>
        <dbReference type="EMBL" id="GFO86434.1"/>
    </source>
</evidence>
<name>A0A916Q8S6_9FIRM</name>
<sequence>MKIRIIYMAGGNSRRFGANKLMEPLNGRFLYRHLLDRLIRICSRHVQWDLNVVTQYPEIKEDLQEEPVTVRFCSESRLGASWSVKAGMEELTDEEACAFFAADQPFFREESAEGFLMEMEKQKPRTGCVVYEDHPGNPVWFDRSCFEELRQLQGDQGGRKVLKKYQEEAAFYPVREARELEDIDYPADMP</sequence>
<dbReference type="InterPro" id="IPR025877">
    <property type="entry name" value="MobA-like_NTP_Trfase"/>
</dbReference>
<gene>
    <name evidence="2" type="ORF">ANBU17_27810</name>
</gene>
<keyword evidence="3" id="KW-1185">Reference proteome</keyword>
<feature type="domain" description="MobA-like NTP transferase" evidence="1">
    <location>
        <begin position="6"/>
        <end position="166"/>
    </location>
</feature>
<dbReference type="EMBL" id="BLYI01000062">
    <property type="protein sequence ID" value="GFO86434.1"/>
    <property type="molecule type" value="Genomic_DNA"/>
</dbReference>
<dbReference type="SUPFAM" id="SSF53448">
    <property type="entry name" value="Nucleotide-diphospho-sugar transferases"/>
    <property type="match status" value="1"/>
</dbReference>
<proteinExistence type="predicted"/>
<dbReference type="PANTHER" id="PTHR43777">
    <property type="entry name" value="MOLYBDENUM COFACTOR CYTIDYLYLTRANSFERASE"/>
    <property type="match status" value="1"/>
</dbReference>
<dbReference type="Proteomes" id="UP000613208">
    <property type="component" value="Unassembled WGS sequence"/>
</dbReference>
<dbReference type="Pfam" id="PF12804">
    <property type="entry name" value="NTP_transf_3"/>
    <property type="match status" value="1"/>
</dbReference>
<reference evidence="2" key="1">
    <citation type="submission" date="2020-06" db="EMBL/GenBank/DDBJ databases">
        <title>Characterization of fructooligosaccharide metabolism and fructooligosaccharide-degrading enzymes in human commensal butyrate producers.</title>
        <authorList>
            <person name="Tanno H."/>
            <person name="Fujii T."/>
            <person name="Hirano K."/>
            <person name="Maeno S."/>
            <person name="Tonozuka T."/>
            <person name="Sakamoto M."/>
            <person name="Ohkuma M."/>
            <person name="Tochio T."/>
            <person name="Endo A."/>
        </authorList>
    </citation>
    <scope>NUCLEOTIDE SEQUENCE</scope>
    <source>
        <strain evidence="2">JCM 17466</strain>
    </source>
</reference>
<dbReference type="AlphaFoldDB" id="A0A916Q8S6"/>
<organism evidence="2 3">
    <name type="scientific">Anaerostipes butyraticus</name>
    <dbReference type="NCBI Taxonomy" id="645466"/>
    <lineage>
        <taxon>Bacteria</taxon>
        <taxon>Bacillati</taxon>
        <taxon>Bacillota</taxon>
        <taxon>Clostridia</taxon>
        <taxon>Lachnospirales</taxon>
        <taxon>Lachnospiraceae</taxon>
        <taxon>Anaerostipes</taxon>
    </lineage>
</organism>
<dbReference type="InterPro" id="IPR029044">
    <property type="entry name" value="Nucleotide-diphossugar_trans"/>
</dbReference>
<protein>
    <recommendedName>
        <fullName evidence="1">MobA-like NTP transferase domain-containing protein</fullName>
    </recommendedName>
</protein>
<evidence type="ECO:0000313" key="3">
    <source>
        <dbReference type="Proteomes" id="UP000613208"/>
    </source>
</evidence>
<accession>A0A916Q8S6</accession>
<evidence type="ECO:0000259" key="1">
    <source>
        <dbReference type="Pfam" id="PF12804"/>
    </source>
</evidence>
<comment type="caution">
    <text evidence="2">The sequence shown here is derived from an EMBL/GenBank/DDBJ whole genome shotgun (WGS) entry which is preliminary data.</text>
</comment>
<dbReference type="GO" id="GO:0016779">
    <property type="term" value="F:nucleotidyltransferase activity"/>
    <property type="evidence" value="ECO:0007669"/>
    <property type="project" value="UniProtKB-ARBA"/>
</dbReference>
<dbReference type="RefSeq" id="WP_201312071.1">
    <property type="nucleotide sequence ID" value="NZ_BLYI01000062.1"/>
</dbReference>
<dbReference type="CDD" id="cd04182">
    <property type="entry name" value="GT_2_like_f"/>
    <property type="match status" value="1"/>
</dbReference>